<evidence type="ECO:0000256" key="1">
    <source>
        <dbReference type="ARBA" id="ARBA00004141"/>
    </source>
</evidence>
<reference evidence="15" key="1">
    <citation type="journal article" date="2023" name="Science">
        <title>Elucidation of the pathway for biosynthesis of saponin adjuvants from the soapbark tree.</title>
        <authorList>
            <person name="Reed J."/>
            <person name="Orme A."/>
            <person name="El-Demerdash A."/>
            <person name="Owen C."/>
            <person name="Martin L.B.B."/>
            <person name="Misra R.C."/>
            <person name="Kikuchi S."/>
            <person name="Rejzek M."/>
            <person name="Martin A.C."/>
            <person name="Harkess A."/>
            <person name="Leebens-Mack J."/>
            <person name="Louveau T."/>
            <person name="Stephenson M.J."/>
            <person name="Osbourn A."/>
        </authorList>
    </citation>
    <scope>NUCLEOTIDE SEQUENCE</scope>
    <source>
        <strain evidence="15">S10</strain>
    </source>
</reference>
<keyword evidence="9 11" id="KW-0472">Membrane</keyword>
<evidence type="ECO:0000313" key="15">
    <source>
        <dbReference type="EMBL" id="KAJ7944993.1"/>
    </source>
</evidence>
<feature type="transmembrane region" description="Helical" evidence="11">
    <location>
        <begin position="31"/>
        <end position="50"/>
    </location>
</feature>
<evidence type="ECO:0000256" key="4">
    <source>
        <dbReference type="ARBA" id="ARBA00022538"/>
    </source>
</evidence>
<evidence type="ECO:0000256" key="11">
    <source>
        <dbReference type="SAM" id="Phobius"/>
    </source>
</evidence>
<keyword evidence="16" id="KW-1185">Reference proteome</keyword>
<dbReference type="InterPro" id="IPR038770">
    <property type="entry name" value="Na+/solute_symporter_sf"/>
</dbReference>
<feature type="transmembrane region" description="Helical" evidence="11">
    <location>
        <begin position="98"/>
        <end position="115"/>
    </location>
</feature>
<dbReference type="Proteomes" id="UP001163823">
    <property type="component" value="Chromosome 14"/>
</dbReference>
<keyword evidence="7 11" id="KW-1133">Transmembrane helix</keyword>
<feature type="transmembrane region" description="Helical" evidence="11">
    <location>
        <begin position="161"/>
        <end position="183"/>
    </location>
</feature>
<evidence type="ECO:0000256" key="5">
    <source>
        <dbReference type="ARBA" id="ARBA00022692"/>
    </source>
</evidence>
<gene>
    <name evidence="15" type="ORF">O6P43_034300</name>
</gene>
<evidence type="ECO:0000256" key="10">
    <source>
        <dbReference type="ARBA" id="ARBA00038341"/>
    </source>
</evidence>
<evidence type="ECO:0000256" key="3">
    <source>
        <dbReference type="ARBA" id="ARBA00022449"/>
    </source>
</evidence>
<dbReference type="FunFam" id="1.20.1530.20:FF:000003">
    <property type="entry name" value="Cation/H(+) antiporter 15"/>
    <property type="match status" value="1"/>
</dbReference>
<feature type="transmembrane region" description="Helical" evidence="11">
    <location>
        <begin position="62"/>
        <end position="78"/>
    </location>
</feature>
<dbReference type="Pfam" id="PF23259">
    <property type="entry name" value="CHX17_C"/>
    <property type="match status" value="1"/>
</dbReference>
<feature type="domain" description="Cation/H(+) antiporter C-terminal" evidence="14">
    <location>
        <begin position="627"/>
        <end position="780"/>
    </location>
</feature>
<dbReference type="GO" id="GO:0016020">
    <property type="term" value="C:membrane"/>
    <property type="evidence" value="ECO:0007669"/>
    <property type="project" value="UniProtKB-SubCell"/>
</dbReference>
<feature type="transmembrane region" description="Helical" evidence="11">
    <location>
        <begin position="266"/>
        <end position="299"/>
    </location>
</feature>
<evidence type="ECO:0000256" key="2">
    <source>
        <dbReference type="ARBA" id="ARBA00022448"/>
    </source>
</evidence>
<dbReference type="PANTHER" id="PTHR32468">
    <property type="entry name" value="CATION/H + ANTIPORTER"/>
    <property type="match status" value="1"/>
</dbReference>
<dbReference type="InterPro" id="IPR050794">
    <property type="entry name" value="CPA2_transporter"/>
</dbReference>
<dbReference type="Gene3D" id="3.40.50.12370">
    <property type="match status" value="1"/>
</dbReference>
<dbReference type="GO" id="GO:0006813">
    <property type="term" value="P:potassium ion transport"/>
    <property type="evidence" value="ECO:0007669"/>
    <property type="project" value="UniProtKB-KW"/>
</dbReference>
<keyword evidence="5 11" id="KW-0812">Transmembrane</keyword>
<protein>
    <submittedName>
        <fullName evidence="15">Cation/H(+) antiporter like</fullName>
    </submittedName>
</protein>
<evidence type="ECO:0000259" key="13">
    <source>
        <dbReference type="Pfam" id="PF23256"/>
    </source>
</evidence>
<dbReference type="InterPro" id="IPR057290">
    <property type="entry name" value="CHX17_C"/>
</dbReference>
<keyword evidence="2" id="KW-0813">Transport</keyword>
<comment type="caution">
    <text evidence="15">The sequence shown here is derived from an EMBL/GenBank/DDBJ whole genome shotgun (WGS) entry which is preliminary data.</text>
</comment>
<dbReference type="InterPro" id="IPR006153">
    <property type="entry name" value="Cation/H_exchanger_TM"/>
</dbReference>
<keyword evidence="6" id="KW-0630">Potassium</keyword>
<comment type="subcellular location">
    <subcellularLocation>
        <location evidence="1">Membrane</location>
        <topology evidence="1">Multi-pass membrane protein</topology>
    </subcellularLocation>
</comment>
<dbReference type="AlphaFoldDB" id="A0AAD7KSI9"/>
<dbReference type="GO" id="GO:0006885">
    <property type="term" value="P:regulation of pH"/>
    <property type="evidence" value="ECO:0007669"/>
    <property type="project" value="TreeGrafter"/>
</dbReference>
<name>A0AAD7KSI9_QUISA</name>
<dbReference type="GO" id="GO:0012505">
    <property type="term" value="C:endomembrane system"/>
    <property type="evidence" value="ECO:0007669"/>
    <property type="project" value="TreeGrafter"/>
</dbReference>
<evidence type="ECO:0000256" key="9">
    <source>
        <dbReference type="ARBA" id="ARBA00023136"/>
    </source>
</evidence>
<feature type="domain" description="Cation/H+ exchanger transmembrane" evidence="12">
    <location>
        <begin position="50"/>
        <end position="425"/>
    </location>
</feature>
<evidence type="ECO:0000259" key="12">
    <source>
        <dbReference type="Pfam" id="PF00999"/>
    </source>
</evidence>
<proteinExistence type="inferred from homology"/>
<sequence>MGPNATAGNMCPPPMKPTSNGRFQGDNPLDFALPLAILQICLVLVVTRGLAFLLRPLRQPRVVAEIIGGILLGPSALGRNKSYLHAIFPSKSLTVLDTLANLGLLFFLFLAGLELDPRSLRRTGKKALGIAIVGICLPFALGIGSSFVLRETIAKGVNGGAFLVFMGVALSITAFPVLARILAELKLLTTDVGRMAMSAAAVNDVAAWILLALAISLSGNNKSTLIPLWVFLCGCGFVACSFFIIPPIFKWMTQRCHEGEPVDEMYICATLAVVLAAGFVTDAIGIHAMFGAFVIGVLVPKDGPFAGALVEKVEDLVSGLFLPLYFVSSGLKTNVATIQGLQSWGLLGLVILTACFGKIAGTIVVSLFYKVPKREALALGFLMNSKGLVELIVLNIGKDRKVLNDQTFAIMVLMALFTTFITTPLVIAVYKPAKRARTADYKYRTIQRKNPNTQLRILACFHSTRHIPSIINLLEASRGTEKRKGLCVYALHLKELSERSSAILMVHKARRNGLPFWSKGQRSDSDHIIVAFEAYQQLSQVSVRPMTAISSMSNIHEDICATAERKRAAIIILPFHKHQRFDGSLETTRNDFRWVNRKVLDHAPCTVGILVDRGLGGQSHVSASNVSYSITALFFGGHDDREALAYGARMAEHPGIGLMVIRFVVAPETAGEIVRLDMGDSSSTKTISADEEFLTDLKQKVSDDNSIRYEEKVVKNAAETIAKIREVNSCNLFLVGRMPEGEVALALNRSECPELGPVGSLLASTDFRTTSSVLVIQQYNNGVPANFASEMEEESPDRDSEST</sequence>
<dbReference type="PANTHER" id="PTHR32468:SF34">
    <property type="entry name" value="CATION_H(+) ANTIPORTER 18"/>
    <property type="match status" value="1"/>
</dbReference>
<dbReference type="EMBL" id="JARAOO010000014">
    <property type="protein sequence ID" value="KAJ7944993.1"/>
    <property type="molecule type" value="Genomic_DNA"/>
</dbReference>
<feature type="transmembrane region" description="Helical" evidence="11">
    <location>
        <begin position="195"/>
        <end position="219"/>
    </location>
</feature>
<accession>A0AAD7KSI9</accession>
<organism evidence="15 16">
    <name type="scientific">Quillaja saponaria</name>
    <name type="common">Soap bark tree</name>
    <dbReference type="NCBI Taxonomy" id="32244"/>
    <lineage>
        <taxon>Eukaryota</taxon>
        <taxon>Viridiplantae</taxon>
        <taxon>Streptophyta</taxon>
        <taxon>Embryophyta</taxon>
        <taxon>Tracheophyta</taxon>
        <taxon>Spermatophyta</taxon>
        <taxon>Magnoliopsida</taxon>
        <taxon>eudicotyledons</taxon>
        <taxon>Gunneridae</taxon>
        <taxon>Pentapetalae</taxon>
        <taxon>rosids</taxon>
        <taxon>fabids</taxon>
        <taxon>Fabales</taxon>
        <taxon>Quillajaceae</taxon>
        <taxon>Quillaja</taxon>
    </lineage>
</organism>
<feature type="transmembrane region" description="Helical" evidence="11">
    <location>
        <begin position="344"/>
        <end position="369"/>
    </location>
</feature>
<dbReference type="InterPro" id="IPR057291">
    <property type="entry name" value="CHX17_2nd"/>
</dbReference>
<keyword evidence="4" id="KW-0633">Potassium transport</keyword>
<dbReference type="GO" id="GO:1902600">
    <property type="term" value="P:proton transmembrane transport"/>
    <property type="evidence" value="ECO:0007669"/>
    <property type="project" value="InterPro"/>
</dbReference>
<dbReference type="Gene3D" id="1.20.1530.20">
    <property type="match status" value="1"/>
</dbReference>
<dbReference type="Pfam" id="PF23256">
    <property type="entry name" value="CHX17_2nd"/>
    <property type="match status" value="1"/>
</dbReference>
<keyword evidence="8" id="KW-0406">Ion transport</keyword>
<evidence type="ECO:0000256" key="7">
    <source>
        <dbReference type="ARBA" id="ARBA00022989"/>
    </source>
</evidence>
<dbReference type="GO" id="GO:0015297">
    <property type="term" value="F:antiporter activity"/>
    <property type="evidence" value="ECO:0007669"/>
    <property type="project" value="UniProtKB-KW"/>
</dbReference>
<evidence type="ECO:0000259" key="14">
    <source>
        <dbReference type="Pfam" id="PF23259"/>
    </source>
</evidence>
<keyword evidence="3" id="KW-0050">Antiport</keyword>
<evidence type="ECO:0000256" key="8">
    <source>
        <dbReference type="ARBA" id="ARBA00023065"/>
    </source>
</evidence>
<feature type="domain" description="Cation/H(+) antiporter central" evidence="13">
    <location>
        <begin position="483"/>
        <end position="625"/>
    </location>
</feature>
<comment type="similarity">
    <text evidence="10">Belongs to the monovalent cation:proton antiporter 2 (CPA2) transporter (TC 2.A.37) family. CHX (TC 2.A.37.4) subfamily.</text>
</comment>
<feature type="transmembrane region" description="Helical" evidence="11">
    <location>
        <begin position="225"/>
        <end position="245"/>
    </location>
</feature>
<dbReference type="Pfam" id="PF00999">
    <property type="entry name" value="Na_H_Exchanger"/>
    <property type="match status" value="1"/>
</dbReference>
<evidence type="ECO:0000256" key="6">
    <source>
        <dbReference type="ARBA" id="ARBA00022958"/>
    </source>
</evidence>
<evidence type="ECO:0000313" key="16">
    <source>
        <dbReference type="Proteomes" id="UP001163823"/>
    </source>
</evidence>
<feature type="transmembrane region" description="Helical" evidence="11">
    <location>
        <begin position="127"/>
        <end position="149"/>
    </location>
</feature>
<feature type="transmembrane region" description="Helical" evidence="11">
    <location>
        <begin position="408"/>
        <end position="430"/>
    </location>
</feature>
<dbReference type="KEGG" id="qsa:O6P43_034300"/>